<dbReference type="InterPro" id="IPR001818">
    <property type="entry name" value="Pept_M10_metallopeptidase"/>
</dbReference>
<name>A0ABR2LPF1_9ASPA</name>
<keyword evidence="3" id="KW-0378">Hydrolase</keyword>
<reference evidence="8 9" key="1">
    <citation type="journal article" date="2022" name="Nat. Plants">
        <title>Genomes of leafy and leafless Platanthera orchids illuminate the evolution of mycoheterotrophy.</title>
        <authorList>
            <person name="Li M.H."/>
            <person name="Liu K.W."/>
            <person name="Li Z."/>
            <person name="Lu H.C."/>
            <person name="Ye Q.L."/>
            <person name="Zhang D."/>
            <person name="Wang J.Y."/>
            <person name="Li Y.F."/>
            <person name="Zhong Z.M."/>
            <person name="Liu X."/>
            <person name="Yu X."/>
            <person name="Liu D.K."/>
            <person name="Tu X.D."/>
            <person name="Liu B."/>
            <person name="Hao Y."/>
            <person name="Liao X.Y."/>
            <person name="Jiang Y.T."/>
            <person name="Sun W.H."/>
            <person name="Chen J."/>
            <person name="Chen Y.Q."/>
            <person name="Ai Y."/>
            <person name="Zhai J.W."/>
            <person name="Wu S.S."/>
            <person name="Zhou Z."/>
            <person name="Hsiao Y.Y."/>
            <person name="Wu W.L."/>
            <person name="Chen Y.Y."/>
            <person name="Lin Y.F."/>
            <person name="Hsu J.L."/>
            <person name="Li C.Y."/>
            <person name="Wang Z.W."/>
            <person name="Zhao X."/>
            <person name="Zhong W.Y."/>
            <person name="Ma X.K."/>
            <person name="Ma L."/>
            <person name="Huang J."/>
            <person name="Chen G.Z."/>
            <person name="Huang M.Z."/>
            <person name="Huang L."/>
            <person name="Peng D.H."/>
            <person name="Luo Y.B."/>
            <person name="Zou S.Q."/>
            <person name="Chen S.P."/>
            <person name="Lan S."/>
            <person name="Tsai W.C."/>
            <person name="Van de Peer Y."/>
            <person name="Liu Z.J."/>
        </authorList>
    </citation>
    <scope>NUCLEOTIDE SEQUENCE [LARGE SCALE GENOMIC DNA]</scope>
    <source>
        <strain evidence="8">Lor288</strain>
    </source>
</reference>
<evidence type="ECO:0000256" key="2">
    <source>
        <dbReference type="ARBA" id="ARBA00022723"/>
    </source>
</evidence>
<keyword evidence="5" id="KW-0472">Membrane</keyword>
<organism evidence="8 9">
    <name type="scientific">Platanthera guangdongensis</name>
    <dbReference type="NCBI Taxonomy" id="2320717"/>
    <lineage>
        <taxon>Eukaryota</taxon>
        <taxon>Viridiplantae</taxon>
        <taxon>Streptophyta</taxon>
        <taxon>Embryophyta</taxon>
        <taxon>Tracheophyta</taxon>
        <taxon>Spermatophyta</taxon>
        <taxon>Magnoliopsida</taxon>
        <taxon>Liliopsida</taxon>
        <taxon>Asparagales</taxon>
        <taxon>Orchidaceae</taxon>
        <taxon>Orchidoideae</taxon>
        <taxon>Orchideae</taxon>
        <taxon>Orchidinae</taxon>
        <taxon>Platanthera</taxon>
    </lineage>
</organism>
<dbReference type="EMBL" id="JBBWWR010000017">
    <property type="protein sequence ID" value="KAK8946213.1"/>
    <property type="molecule type" value="Genomic_DNA"/>
</dbReference>
<keyword evidence="6" id="KW-0732">Signal</keyword>
<dbReference type="InterPro" id="IPR024079">
    <property type="entry name" value="MetalloPept_cat_dom_sf"/>
</dbReference>
<keyword evidence="5" id="KW-1133">Transmembrane helix</keyword>
<feature type="domain" description="Peptidase metallopeptidase" evidence="7">
    <location>
        <begin position="50"/>
        <end position="217"/>
    </location>
</feature>
<feature type="transmembrane region" description="Helical" evidence="5">
    <location>
        <begin position="251"/>
        <end position="270"/>
    </location>
</feature>
<feature type="chain" id="PRO_5046734486" description="Peptidase metallopeptidase domain-containing protein" evidence="6">
    <location>
        <begin position="23"/>
        <end position="271"/>
    </location>
</feature>
<proteinExistence type="predicted"/>
<dbReference type="InterPro" id="IPR021190">
    <property type="entry name" value="Pept_M10A"/>
</dbReference>
<protein>
    <recommendedName>
        <fullName evidence="7">Peptidase metallopeptidase domain-containing protein</fullName>
    </recommendedName>
</protein>
<accession>A0ABR2LPF1</accession>
<keyword evidence="9" id="KW-1185">Reference proteome</keyword>
<sequence length="271" mass="29435">MAIFNMPLIIFFFPLLLHQAASSISATSRCGNADPDPPRGSVRRFAYFPGQPRWTRPPPIHLTYALSPDNTIHYINRPAIESAIRRSFARWARVIPITFSPAGSYGAADVKVGFYEGDHGDGQPFDGVLGVLAHAFSPTSGQLHLDAAERWAVDFGAEESKVSVDLESVLTHEIGHVLGLAHSPEKEAVMYPSLSPRRKKVDLTVDDVRGVQALYGSNPNFTLSSLSESETSSSSSSKGRGRVNNGGILDGLIRISLITGFYLFVALILAR</sequence>
<evidence type="ECO:0000259" key="7">
    <source>
        <dbReference type="SMART" id="SM00235"/>
    </source>
</evidence>
<dbReference type="Pfam" id="PF00413">
    <property type="entry name" value="Peptidase_M10"/>
    <property type="match status" value="1"/>
</dbReference>
<evidence type="ECO:0000256" key="1">
    <source>
        <dbReference type="ARBA" id="ARBA00022670"/>
    </source>
</evidence>
<dbReference type="InterPro" id="IPR006026">
    <property type="entry name" value="Peptidase_Metallo"/>
</dbReference>
<dbReference type="InterPro" id="IPR033739">
    <property type="entry name" value="M10A_MMP"/>
</dbReference>
<feature type="signal peptide" evidence="6">
    <location>
        <begin position="1"/>
        <end position="22"/>
    </location>
</feature>
<dbReference type="SMART" id="SM00235">
    <property type="entry name" value="ZnMc"/>
    <property type="match status" value="1"/>
</dbReference>
<keyword evidence="2" id="KW-0479">Metal-binding</keyword>
<dbReference type="CDD" id="cd04278">
    <property type="entry name" value="ZnMc_MMP"/>
    <property type="match status" value="1"/>
</dbReference>
<evidence type="ECO:0000256" key="5">
    <source>
        <dbReference type="SAM" id="Phobius"/>
    </source>
</evidence>
<dbReference type="PANTHER" id="PTHR10201:SF321">
    <property type="entry name" value="METALLOENDOPROTEINASE 4-MMP"/>
    <property type="match status" value="1"/>
</dbReference>
<evidence type="ECO:0000256" key="4">
    <source>
        <dbReference type="ARBA" id="ARBA00022833"/>
    </source>
</evidence>
<comment type="caution">
    <text evidence="8">The sequence shown here is derived from an EMBL/GenBank/DDBJ whole genome shotgun (WGS) entry which is preliminary data.</text>
</comment>
<keyword evidence="1" id="KW-0645">Protease</keyword>
<gene>
    <name evidence="8" type="ORF">KSP40_PGU016314</name>
</gene>
<evidence type="ECO:0000256" key="6">
    <source>
        <dbReference type="SAM" id="SignalP"/>
    </source>
</evidence>
<dbReference type="PANTHER" id="PTHR10201">
    <property type="entry name" value="MATRIX METALLOPROTEINASE"/>
    <property type="match status" value="1"/>
</dbReference>
<keyword evidence="5" id="KW-0812">Transmembrane</keyword>
<dbReference type="PRINTS" id="PR00138">
    <property type="entry name" value="MATRIXIN"/>
</dbReference>
<keyword evidence="4" id="KW-0862">Zinc</keyword>
<evidence type="ECO:0000256" key="3">
    <source>
        <dbReference type="ARBA" id="ARBA00022801"/>
    </source>
</evidence>
<dbReference type="Proteomes" id="UP001412067">
    <property type="component" value="Unassembled WGS sequence"/>
</dbReference>
<evidence type="ECO:0000313" key="9">
    <source>
        <dbReference type="Proteomes" id="UP001412067"/>
    </source>
</evidence>
<dbReference type="Gene3D" id="3.40.390.10">
    <property type="entry name" value="Collagenase (Catalytic Domain)"/>
    <property type="match status" value="1"/>
</dbReference>
<evidence type="ECO:0000313" key="8">
    <source>
        <dbReference type="EMBL" id="KAK8946213.1"/>
    </source>
</evidence>
<dbReference type="SUPFAM" id="SSF55486">
    <property type="entry name" value="Metalloproteases ('zincins'), catalytic domain"/>
    <property type="match status" value="1"/>
</dbReference>